<name>A0ABN6D9N0_9BURK</name>
<protein>
    <recommendedName>
        <fullName evidence="3">Flagellar Assembly Protein A N-terminal region domain-containing protein</fullName>
    </recommendedName>
</protein>
<evidence type="ECO:0000259" key="3">
    <source>
        <dbReference type="Pfam" id="PF20250"/>
    </source>
</evidence>
<dbReference type="Pfam" id="PF03961">
    <property type="entry name" value="FapA"/>
    <property type="match status" value="1"/>
</dbReference>
<evidence type="ECO:0000256" key="1">
    <source>
        <dbReference type="SAM" id="Coils"/>
    </source>
</evidence>
<feature type="coiled-coil region" evidence="1">
    <location>
        <begin position="405"/>
        <end position="439"/>
    </location>
</feature>
<gene>
    <name evidence="4" type="ORF">MIZ03_3248</name>
</gene>
<dbReference type="EMBL" id="AP024238">
    <property type="protein sequence ID" value="BCO28348.1"/>
    <property type="molecule type" value="Genomic_DNA"/>
</dbReference>
<dbReference type="PANTHER" id="PTHR38032:SF1">
    <property type="entry name" value="RNA-BINDING PROTEIN KHPB N-TERMINAL DOMAIN-CONTAINING PROTEIN"/>
    <property type="match status" value="1"/>
</dbReference>
<reference evidence="4 5" key="1">
    <citation type="journal article" date="2021" name="Microbiol. Spectr.">
        <title>A Single Bacterium Capable of Oxidation and Reduction of Iron at Circumneutral pH.</title>
        <authorList>
            <person name="Kato S."/>
            <person name="Ohkuma M."/>
        </authorList>
    </citation>
    <scope>NUCLEOTIDE SEQUENCE [LARGE SCALE GENOMIC DNA]</scope>
    <source>
        <strain evidence="4 5">MIZ03</strain>
    </source>
</reference>
<keyword evidence="1" id="KW-0175">Coiled coil</keyword>
<evidence type="ECO:0000313" key="4">
    <source>
        <dbReference type="EMBL" id="BCO28348.1"/>
    </source>
</evidence>
<keyword evidence="5" id="KW-1185">Reference proteome</keyword>
<feature type="domain" description="Flagellar Assembly Protein A N-terminal region" evidence="3">
    <location>
        <begin position="78"/>
        <end position="248"/>
    </location>
</feature>
<dbReference type="PANTHER" id="PTHR38032">
    <property type="entry name" value="POLYMERASE-RELATED"/>
    <property type="match status" value="1"/>
</dbReference>
<organism evidence="4 5">
    <name type="scientific">Rhodoferax lithotrophicus</name>
    <dbReference type="NCBI Taxonomy" id="2798804"/>
    <lineage>
        <taxon>Bacteria</taxon>
        <taxon>Pseudomonadati</taxon>
        <taxon>Pseudomonadota</taxon>
        <taxon>Betaproteobacteria</taxon>
        <taxon>Burkholderiales</taxon>
        <taxon>Comamonadaceae</taxon>
        <taxon>Rhodoferax</taxon>
    </lineage>
</organism>
<evidence type="ECO:0000313" key="5">
    <source>
        <dbReference type="Proteomes" id="UP000824366"/>
    </source>
</evidence>
<dbReference type="InterPro" id="IPR046865">
    <property type="entry name" value="FapA_b_solenoid"/>
</dbReference>
<dbReference type="Proteomes" id="UP000824366">
    <property type="component" value="Chromosome"/>
</dbReference>
<sequence length="534" mass="56567">MELTGIALIETDGQVFLHYEPIEGAPPVDRAMLHALLAQPDYAGCWLDEEAIAQAGNDCNSQSASFVVKVAQRRDAEIHIEIASDDMAVQITLEAPRGGKPAQPADVFRALAEAGVVFGIDEAAVAQACAAGQISHFPVASGVLPENGNNTVFESLLPQTIDRAPKLDANGLIDYREHGSIFVVKPGDALMRRVPPTPGTAGHTVRGRELSPRAGRDEAFATQLSGAEVDSQDPSLLRATLAGQPVLVAHGVKVESLFRLAEVNMATGNINFDGTVQVDGDVVQGMKVKASGDIVVKGLVEGGWLEAGGDVHVAGGIIAQAHVQAQGAVTARFGENCHVKAGTVIALEDMALQCELESLNQIIVGEKAPQRGRLVGGSATAMMLLRVPILGSGKGGVTRVKVGTNPVLELQLQNLKLRLEQEKTNEEHLQKLMKQLKSLGDPKGLMERVKASWQQALQIWSKSLLEQEELEKQLALILSARVEVSVGVDGAVDLSFGSKTARLRTECDPCVFSFSPETGIVLTNPSGNVTVLAA</sequence>
<dbReference type="InterPro" id="IPR046866">
    <property type="entry name" value="FapA_N"/>
</dbReference>
<dbReference type="InterPro" id="IPR005646">
    <property type="entry name" value="FapA"/>
</dbReference>
<proteinExistence type="predicted"/>
<accession>A0ABN6D9N0</accession>
<dbReference type="RefSeq" id="WP_223904314.1">
    <property type="nucleotide sequence ID" value="NZ_AP024238.1"/>
</dbReference>
<evidence type="ECO:0000256" key="2">
    <source>
        <dbReference type="SAM" id="MobiDB-lite"/>
    </source>
</evidence>
<feature type="region of interest" description="Disordered" evidence="2">
    <location>
        <begin position="193"/>
        <end position="214"/>
    </location>
</feature>
<dbReference type="Pfam" id="PF20250">
    <property type="entry name" value="FapA_N"/>
    <property type="match status" value="1"/>
</dbReference>